<dbReference type="Gene3D" id="3.50.30.30">
    <property type="match status" value="1"/>
</dbReference>
<dbReference type="PROSITE" id="PS00138">
    <property type="entry name" value="SUBTILASE_SER"/>
    <property type="match status" value="1"/>
</dbReference>
<evidence type="ECO:0000256" key="10">
    <source>
        <dbReference type="PROSITE-ProRule" id="PRU01240"/>
    </source>
</evidence>
<evidence type="ECO:0000256" key="9">
    <source>
        <dbReference type="PIRSR" id="PIRSR615500-1"/>
    </source>
</evidence>
<feature type="active site" description="Charge relay system" evidence="9 10">
    <location>
        <position position="145"/>
    </location>
</feature>
<evidence type="ECO:0000259" key="15">
    <source>
        <dbReference type="Pfam" id="PF17766"/>
    </source>
</evidence>
<dbReference type="Pfam" id="PF00082">
    <property type="entry name" value="Peptidase_S8"/>
    <property type="match status" value="1"/>
</dbReference>
<feature type="domain" description="Peptidase S8/S53" evidence="12">
    <location>
        <begin position="136"/>
        <end position="587"/>
    </location>
</feature>
<evidence type="ECO:0000256" key="11">
    <source>
        <dbReference type="SAM" id="SignalP"/>
    </source>
</evidence>
<dbReference type="EMBL" id="BTGU01000041">
    <property type="protein sequence ID" value="GMN52380.1"/>
    <property type="molecule type" value="Genomic_DNA"/>
</dbReference>
<dbReference type="InterPro" id="IPR010259">
    <property type="entry name" value="S8pro/Inhibitor_I9"/>
</dbReference>
<feature type="domain" description="PA" evidence="13">
    <location>
        <begin position="379"/>
        <end position="461"/>
    </location>
</feature>
<dbReference type="AlphaFoldDB" id="A0AA88AI49"/>
<feature type="active site" description="Charge relay system" evidence="9 10">
    <location>
        <position position="551"/>
    </location>
</feature>
<keyword evidence="4 10" id="KW-0645">Protease</keyword>
<evidence type="ECO:0000256" key="1">
    <source>
        <dbReference type="ARBA" id="ARBA00004613"/>
    </source>
</evidence>
<evidence type="ECO:0000256" key="7">
    <source>
        <dbReference type="ARBA" id="ARBA00022825"/>
    </source>
</evidence>
<dbReference type="GO" id="GO:0009609">
    <property type="term" value="P:response to symbiotic bacterium"/>
    <property type="evidence" value="ECO:0007669"/>
    <property type="project" value="UniProtKB-ARBA"/>
</dbReference>
<dbReference type="Gene3D" id="2.60.40.2310">
    <property type="match status" value="1"/>
</dbReference>
<dbReference type="InterPro" id="IPR045051">
    <property type="entry name" value="SBT"/>
</dbReference>
<keyword evidence="6 10" id="KW-0378">Hydrolase</keyword>
<dbReference type="CDD" id="cd04852">
    <property type="entry name" value="Peptidases_S8_3"/>
    <property type="match status" value="1"/>
</dbReference>
<dbReference type="Pfam" id="PF02225">
    <property type="entry name" value="PA"/>
    <property type="match status" value="1"/>
</dbReference>
<evidence type="ECO:0000259" key="13">
    <source>
        <dbReference type="Pfam" id="PF02225"/>
    </source>
</evidence>
<dbReference type="InterPro" id="IPR036852">
    <property type="entry name" value="Peptidase_S8/S53_dom_sf"/>
</dbReference>
<evidence type="ECO:0000313" key="17">
    <source>
        <dbReference type="Proteomes" id="UP001187192"/>
    </source>
</evidence>
<sequence length="772" mass="82903">MGFFSAFVYSLIISSSFSLVSSETKTFIVRVQNDLKPSHYSNVVDWYSSTLRSLRSTNDNDNNNTFLHVYKTVFHGFSAKLTGEQARELNQRPEILGVFPDEVRELHTTRSPGFLGLDTTSAAVGYNGLLNLSDWGSNVIIGMIDTGIWPERHSFHDEGLGPIPSRWKGECVGGDSFPKTLCNKKLIGVRYFNSGNNETKNSARDDVGHGTHTASIAAGRLVEKASCLGYAPGISSGIAPKARLAVYKVCSAKGCSESDLIAGIDAAVNDGVDVISISIGSGPKPYDRDPLAIAAYVSVKNGIVLSASAGNGGPDKGSVTNAAPWIITVGAGTIDRTFPADLVLKDGPVVTGSSRYDGKPFPAEANFPLIYAGNAVFKPARGGKNDNESAWGYCVGGTLDPKLVKGKIVVCDVNDVIPNVDQARVVSQAGGVGVIVANVAPAGESLDAVRFLTPGISITQSARATVIKYITTSENPRATMRFRGTQLGVKPAPVIPIFSSRGPFFVSPDVLKPDVIAPGVDILAAWPDDIPLSDIDIDTPRTKFNIVSGTSMSCPHVSGIAALLKGAHPEWTPAMIKSAMMTTAYTHDLDQMPIIEETNLTTATVWDMGAGHVDPVRAVDPGLVYDLTEDDHIRFLCASNYDNRQVSLIVHKAVNCHEIEKTYPWDLNYPAIVVRVNASRPSKVKISVPRTVTHVSDGASTYTVKITNPRGTVVRINPRKMVFGKKGDKQSYVVKILADNTPRGRPVSEYGVLTWTDGKHRVTSPIVVTWVH</sequence>
<dbReference type="GO" id="GO:0006508">
    <property type="term" value="P:proteolysis"/>
    <property type="evidence" value="ECO:0007669"/>
    <property type="project" value="UniProtKB-KW"/>
</dbReference>
<evidence type="ECO:0000256" key="8">
    <source>
        <dbReference type="ARBA" id="ARBA00023180"/>
    </source>
</evidence>
<evidence type="ECO:0000259" key="14">
    <source>
        <dbReference type="Pfam" id="PF05922"/>
    </source>
</evidence>
<dbReference type="Proteomes" id="UP001187192">
    <property type="component" value="Unassembled WGS sequence"/>
</dbReference>
<feature type="active site" description="Charge relay system" evidence="9 10">
    <location>
        <position position="209"/>
    </location>
</feature>
<keyword evidence="17" id="KW-1185">Reference proteome</keyword>
<dbReference type="PROSITE" id="PS51892">
    <property type="entry name" value="SUBTILASE"/>
    <property type="match status" value="1"/>
</dbReference>
<evidence type="ECO:0000259" key="12">
    <source>
        <dbReference type="Pfam" id="PF00082"/>
    </source>
</evidence>
<evidence type="ECO:0000256" key="5">
    <source>
        <dbReference type="ARBA" id="ARBA00022729"/>
    </source>
</evidence>
<comment type="similarity">
    <text evidence="2 10">Belongs to the peptidase S8 family.</text>
</comment>
<organism evidence="16 17">
    <name type="scientific">Ficus carica</name>
    <name type="common">Common fig</name>
    <dbReference type="NCBI Taxonomy" id="3494"/>
    <lineage>
        <taxon>Eukaryota</taxon>
        <taxon>Viridiplantae</taxon>
        <taxon>Streptophyta</taxon>
        <taxon>Embryophyta</taxon>
        <taxon>Tracheophyta</taxon>
        <taxon>Spermatophyta</taxon>
        <taxon>Magnoliopsida</taxon>
        <taxon>eudicotyledons</taxon>
        <taxon>Gunneridae</taxon>
        <taxon>Pentapetalae</taxon>
        <taxon>rosids</taxon>
        <taxon>fabids</taxon>
        <taxon>Rosales</taxon>
        <taxon>Moraceae</taxon>
        <taxon>Ficeae</taxon>
        <taxon>Ficus</taxon>
    </lineage>
</organism>
<protein>
    <submittedName>
        <fullName evidence="16">Uncharacterized protein</fullName>
    </submittedName>
</protein>
<dbReference type="InterPro" id="IPR023828">
    <property type="entry name" value="Peptidase_S8_Ser-AS"/>
</dbReference>
<comment type="subcellular location">
    <subcellularLocation>
        <location evidence="1">Secreted</location>
    </subcellularLocation>
</comment>
<dbReference type="GO" id="GO:0009610">
    <property type="term" value="P:response to symbiotic fungus"/>
    <property type="evidence" value="ECO:0007669"/>
    <property type="project" value="UniProtKB-ARBA"/>
</dbReference>
<keyword evidence="7 10" id="KW-0720">Serine protease</keyword>
<dbReference type="Gene3D" id="3.40.50.200">
    <property type="entry name" value="Peptidase S8/S53 domain"/>
    <property type="match status" value="1"/>
</dbReference>
<evidence type="ECO:0000256" key="3">
    <source>
        <dbReference type="ARBA" id="ARBA00022525"/>
    </source>
</evidence>
<feature type="domain" description="Inhibitor I9" evidence="14">
    <location>
        <begin position="26"/>
        <end position="107"/>
    </location>
</feature>
<dbReference type="Gene3D" id="3.30.70.80">
    <property type="entry name" value="Peptidase S8 propeptide/proteinase inhibitor I9"/>
    <property type="match status" value="1"/>
</dbReference>
<dbReference type="InterPro" id="IPR034197">
    <property type="entry name" value="Peptidases_S8_3"/>
</dbReference>
<dbReference type="InterPro" id="IPR000209">
    <property type="entry name" value="Peptidase_S8/S53_dom"/>
</dbReference>
<dbReference type="InterPro" id="IPR003137">
    <property type="entry name" value="PA_domain"/>
</dbReference>
<dbReference type="CDD" id="cd02120">
    <property type="entry name" value="PA_subtilisin_like"/>
    <property type="match status" value="1"/>
</dbReference>
<dbReference type="FunFam" id="3.30.70.80:FF:000003">
    <property type="entry name" value="Subtilisin-like protease SBT1.9"/>
    <property type="match status" value="1"/>
</dbReference>
<keyword evidence="3" id="KW-0964">Secreted</keyword>
<dbReference type="Pfam" id="PF05922">
    <property type="entry name" value="Inhibitor_I9"/>
    <property type="match status" value="1"/>
</dbReference>
<feature type="chain" id="PRO_5041729065" evidence="11">
    <location>
        <begin position="23"/>
        <end position="772"/>
    </location>
</feature>
<dbReference type="SUPFAM" id="SSF52743">
    <property type="entry name" value="Subtilisin-like"/>
    <property type="match status" value="1"/>
</dbReference>
<evidence type="ECO:0000313" key="16">
    <source>
        <dbReference type="EMBL" id="GMN52380.1"/>
    </source>
</evidence>
<accession>A0AA88AI49</accession>
<keyword evidence="8" id="KW-0325">Glycoprotein</keyword>
<proteinExistence type="inferred from homology"/>
<dbReference type="Pfam" id="PF17766">
    <property type="entry name" value="fn3_6"/>
    <property type="match status" value="1"/>
</dbReference>
<dbReference type="PANTHER" id="PTHR10795">
    <property type="entry name" value="PROPROTEIN CONVERTASE SUBTILISIN/KEXIN"/>
    <property type="match status" value="1"/>
</dbReference>
<dbReference type="InterPro" id="IPR015500">
    <property type="entry name" value="Peptidase_S8_subtilisin-rel"/>
</dbReference>
<feature type="signal peptide" evidence="11">
    <location>
        <begin position="1"/>
        <end position="22"/>
    </location>
</feature>
<gene>
    <name evidence="16" type="ORF">TIFTF001_021530</name>
</gene>
<dbReference type="GO" id="GO:0004252">
    <property type="term" value="F:serine-type endopeptidase activity"/>
    <property type="evidence" value="ECO:0007669"/>
    <property type="project" value="UniProtKB-UniRule"/>
</dbReference>
<evidence type="ECO:0000256" key="4">
    <source>
        <dbReference type="ARBA" id="ARBA00022670"/>
    </source>
</evidence>
<evidence type="ECO:0000256" key="2">
    <source>
        <dbReference type="ARBA" id="ARBA00011073"/>
    </source>
</evidence>
<feature type="domain" description="Subtilisin-like protease fibronectin type-III" evidence="15">
    <location>
        <begin position="666"/>
        <end position="768"/>
    </location>
</feature>
<evidence type="ECO:0000256" key="6">
    <source>
        <dbReference type="ARBA" id="ARBA00022801"/>
    </source>
</evidence>
<reference evidence="16" key="1">
    <citation type="submission" date="2023-07" db="EMBL/GenBank/DDBJ databases">
        <title>draft genome sequence of fig (Ficus carica).</title>
        <authorList>
            <person name="Takahashi T."/>
            <person name="Nishimura K."/>
        </authorList>
    </citation>
    <scope>NUCLEOTIDE SEQUENCE</scope>
</reference>
<dbReference type="PRINTS" id="PR00723">
    <property type="entry name" value="SUBTILISIN"/>
</dbReference>
<keyword evidence="5 11" id="KW-0732">Signal</keyword>
<dbReference type="FunFam" id="3.40.50.200:FF:000006">
    <property type="entry name" value="Subtilisin-like protease SBT1.5"/>
    <property type="match status" value="1"/>
</dbReference>
<dbReference type="GO" id="GO:0005576">
    <property type="term" value="C:extracellular region"/>
    <property type="evidence" value="ECO:0007669"/>
    <property type="project" value="UniProtKB-SubCell"/>
</dbReference>
<name>A0AA88AI49_FICCA</name>
<dbReference type="InterPro" id="IPR041469">
    <property type="entry name" value="Subtilisin-like_FN3"/>
</dbReference>
<comment type="caution">
    <text evidence="16">The sequence shown here is derived from an EMBL/GenBank/DDBJ whole genome shotgun (WGS) entry which is preliminary data.</text>
</comment>
<dbReference type="InterPro" id="IPR037045">
    <property type="entry name" value="S8pro/Inhibitor_I9_sf"/>
</dbReference>